<accession>A0A0N4ZPN6</accession>
<evidence type="ECO:0000256" key="4">
    <source>
        <dbReference type="ARBA" id="ARBA00022630"/>
    </source>
</evidence>
<dbReference type="SUPFAM" id="SSF46689">
    <property type="entry name" value="Homeodomain-like"/>
    <property type="match status" value="1"/>
</dbReference>
<dbReference type="STRING" id="131310.A0A0N4ZPN6"/>
<evidence type="ECO:0000256" key="6">
    <source>
        <dbReference type="ARBA" id="ARBA00023002"/>
    </source>
</evidence>
<feature type="domain" description="SWIRM" evidence="7">
    <location>
        <begin position="79"/>
        <end position="188"/>
    </location>
</feature>
<keyword evidence="6" id="KW-0560">Oxidoreductase</keyword>
<keyword evidence="4" id="KW-0285">Flavoprotein</keyword>
<evidence type="ECO:0000313" key="9">
    <source>
        <dbReference type="WBParaSite" id="PTRK_0001049500.1"/>
    </source>
</evidence>
<dbReference type="InterPro" id="IPR009057">
    <property type="entry name" value="Homeodomain-like_sf"/>
</dbReference>
<keyword evidence="8" id="KW-1185">Reference proteome</keyword>
<dbReference type="PROSITE" id="PS50934">
    <property type="entry name" value="SWIRM"/>
    <property type="match status" value="1"/>
</dbReference>
<proteinExistence type="inferred from homology"/>
<dbReference type="GO" id="GO:0140682">
    <property type="term" value="F:FAD-dependent H3K4me/H3K4me3 demethylase activity"/>
    <property type="evidence" value="ECO:0007669"/>
    <property type="project" value="UniProtKB-ARBA"/>
</dbReference>
<dbReference type="GO" id="GO:0005634">
    <property type="term" value="C:nucleus"/>
    <property type="evidence" value="ECO:0007669"/>
    <property type="project" value="UniProtKB-SubCell"/>
</dbReference>
<dbReference type="Gene3D" id="1.10.10.10">
    <property type="entry name" value="Winged helix-like DNA-binding domain superfamily/Winged helix DNA-binding domain"/>
    <property type="match status" value="1"/>
</dbReference>
<keyword evidence="5" id="KW-0274">FAD</keyword>
<evidence type="ECO:0000256" key="5">
    <source>
        <dbReference type="ARBA" id="ARBA00022827"/>
    </source>
</evidence>
<dbReference type="WBParaSite" id="PTRK_0001049500.1">
    <property type="protein sequence ID" value="PTRK_0001049500.1"/>
    <property type="gene ID" value="PTRK_0001049500"/>
</dbReference>
<dbReference type="Proteomes" id="UP000038045">
    <property type="component" value="Unplaced"/>
</dbReference>
<evidence type="ECO:0000256" key="3">
    <source>
        <dbReference type="ARBA" id="ARBA00005995"/>
    </source>
</evidence>
<reference evidence="9" key="1">
    <citation type="submission" date="2017-02" db="UniProtKB">
        <authorList>
            <consortium name="WormBaseParasite"/>
        </authorList>
    </citation>
    <scope>IDENTIFICATION</scope>
</reference>
<organism evidence="8 9">
    <name type="scientific">Parastrongyloides trichosuri</name>
    <name type="common">Possum-specific nematode worm</name>
    <dbReference type="NCBI Taxonomy" id="131310"/>
    <lineage>
        <taxon>Eukaryota</taxon>
        <taxon>Metazoa</taxon>
        <taxon>Ecdysozoa</taxon>
        <taxon>Nematoda</taxon>
        <taxon>Chromadorea</taxon>
        <taxon>Rhabditida</taxon>
        <taxon>Tylenchina</taxon>
        <taxon>Panagrolaimomorpha</taxon>
        <taxon>Strongyloidoidea</taxon>
        <taxon>Strongyloididae</taxon>
        <taxon>Parastrongyloides</taxon>
    </lineage>
</organism>
<dbReference type="AlphaFoldDB" id="A0A0N4ZPN6"/>
<dbReference type="SUPFAM" id="SSF51905">
    <property type="entry name" value="FAD/NAD(P)-binding domain"/>
    <property type="match status" value="1"/>
</dbReference>
<sequence>MAEILLSTFCGDKLKYDFYSEEPKNNQKILQREYEDVLKKIKNSDVSYDPYYKSTNDEICKLFFFEYIILNLSFVIIVLLKVSNTSELPLVSLSPKEKEQFPHIFNDVSLTAQYLHVRNKILAEWYKYSCAYMSLSNAIHYFFPPNCDKHVIDMTKNEEYIKLIKDTYYFLFYNSYINYGVLSVIEREIFIPSDRKKVTIIGGGLSGLACGKQLKRLGFNVRILEAKEQIGGRIHTIENDNVKIDTGAYLLSNEWKDHLSILLDQCSIESQVVPDKVLLLDHKKDMFKEVAFNVACRIFMQDLDVLMYSGNEEITNLTLFEAFELMKERKDTMADVLRNSILAEFDDLFNDLAAACIDGYCNLHQVLTDYERRKKTFMEYVKEQGISKKILHSQRIREIDARNTVISDLLAHVSLKKYNIFCDEIKDTRELIELMNEILDSATYYQNGEPHFLYDQFQELFFNSIEHTFGCNSKELKLSSMKQFSWSDKRQKFFSINNGLYEIIEKLSENLDIQVNKPIQKINYSKDDNSFHLEGINFEETCDIVVSTIPIGVLKANTIKFEPQLPISKINAINQCKLAVKREVIFQFNDIFWDKKVSVFAKVPNPFNSLEEMVIIYAVPSKPILIVLWGGDNASATFKWSKEKLIERSTYMLKSIFEKIYIPHTTVINKNWNFEPYIQCYHVIPIGDENIVKELGRPIVFNNEDHKNGIYFAGEHTNISEQGTLTAAFCSGLRVAAEIANDYIHTF</sequence>
<protein>
    <submittedName>
        <fullName evidence="9">SWIRM domain-containing protein</fullName>
    </submittedName>
</protein>
<dbReference type="InterPro" id="IPR007526">
    <property type="entry name" value="SWIRM"/>
</dbReference>
<dbReference type="Gene3D" id="3.90.660.10">
    <property type="match status" value="1"/>
</dbReference>
<name>A0A0N4ZPN6_PARTI</name>
<dbReference type="PANTHER" id="PTHR10742">
    <property type="entry name" value="FLAVIN MONOAMINE OXIDASE"/>
    <property type="match status" value="1"/>
</dbReference>
<dbReference type="InterPro" id="IPR036188">
    <property type="entry name" value="FAD/NAD-bd_sf"/>
</dbReference>
<comment type="cofactor">
    <cofactor evidence="1">
        <name>FAD</name>
        <dbReference type="ChEBI" id="CHEBI:57692"/>
    </cofactor>
</comment>
<dbReference type="Gene3D" id="3.50.50.60">
    <property type="entry name" value="FAD/NAD(P)-binding domain"/>
    <property type="match status" value="2"/>
</dbReference>
<evidence type="ECO:0000313" key="8">
    <source>
        <dbReference type="Proteomes" id="UP000038045"/>
    </source>
</evidence>
<dbReference type="InterPro" id="IPR002937">
    <property type="entry name" value="Amino_oxidase"/>
</dbReference>
<comment type="subcellular location">
    <subcellularLocation>
        <location evidence="2">Nucleus</location>
    </subcellularLocation>
</comment>
<dbReference type="InterPro" id="IPR050281">
    <property type="entry name" value="Flavin_monoamine_oxidase"/>
</dbReference>
<dbReference type="Pfam" id="PF04433">
    <property type="entry name" value="SWIRM"/>
    <property type="match status" value="1"/>
</dbReference>
<comment type="similarity">
    <text evidence="3">Belongs to the flavin monoamine oxidase family.</text>
</comment>
<dbReference type="InterPro" id="IPR036388">
    <property type="entry name" value="WH-like_DNA-bd_sf"/>
</dbReference>
<dbReference type="Pfam" id="PF01593">
    <property type="entry name" value="Amino_oxidase"/>
    <property type="match status" value="1"/>
</dbReference>
<evidence type="ECO:0000256" key="1">
    <source>
        <dbReference type="ARBA" id="ARBA00001974"/>
    </source>
</evidence>
<evidence type="ECO:0000259" key="7">
    <source>
        <dbReference type="PROSITE" id="PS50934"/>
    </source>
</evidence>
<dbReference type="PANTHER" id="PTHR10742:SF410">
    <property type="entry name" value="LYSINE-SPECIFIC HISTONE DEMETHYLASE 2"/>
    <property type="match status" value="1"/>
</dbReference>
<evidence type="ECO:0000256" key="2">
    <source>
        <dbReference type="ARBA" id="ARBA00004123"/>
    </source>
</evidence>
<dbReference type="SUPFAM" id="SSF54373">
    <property type="entry name" value="FAD-linked reductases, C-terminal domain"/>
    <property type="match status" value="1"/>
</dbReference>